<sequence length="81" mass="7789">MTTLKRSLIALSVVAAVAVSGCSNMTTAQQRELSGGAIGAAAGAGITALAGGDAIWGAVGGAAVGALGGFLYNKHEQNNSN</sequence>
<keyword evidence="1" id="KW-0472">Membrane</keyword>
<evidence type="ECO:0000256" key="1">
    <source>
        <dbReference type="SAM" id="Phobius"/>
    </source>
</evidence>
<keyword evidence="1" id="KW-0812">Transmembrane</keyword>
<dbReference type="Proteomes" id="UP000244571">
    <property type="component" value="Chromosome"/>
</dbReference>
<feature type="transmembrane region" description="Helical" evidence="1">
    <location>
        <begin position="54"/>
        <end position="72"/>
    </location>
</feature>
<reference evidence="3 4" key="1">
    <citation type="submission" date="2018-04" db="EMBL/GenBank/DDBJ databases">
        <title>Bordetella sp. HZ20 isolated from seawater.</title>
        <authorList>
            <person name="Sun C."/>
        </authorList>
    </citation>
    <scope>NUCLEOTIDE SEQUENCE [LARGE SCALE GENOMIC DNA]</scope>
    <source>
        <strain evidence="3 4">HZ20</strain>
    </source>
</reference>
<evidence type="ECO:0000313" key="4">
    <source>
        <dbReference type="Proteomes" id="UP000244571"/>
    </source>
</evidence>
<dbReference type="EMBL" id="CP028901">
    <property type="protein sequence ID" value="AWB35453.1"/>
    <property type="molecule type" value="Genomic_DNA"/>
</dbReference>
<dbReference type="KEGG" id="boz:DBV39_18820"/>
<dbReference type="PROSITE" id="PS51257">
    <property type="entry name" value="PROKAR_LIPOPROTEIN"/>
    <property type="match status" value="1"/>
</dbReference>
<dbReference type="AlphaFoldDB" id="A0A2R4XNS2"/>
<keyword evidence="2" id="KW-0732">Signal</keyword>
<keyword evidence="1" id="KW-1133">Transmembrane helix</keyword>
<organism evidence="3 4">
    <name type="scientific">Orrella marina</name>
    <dbReference type="NCBI Taxonomy" id="2163011"/>
    <lineage>
        <taxon>Bacteria</taxon>
        <taxon>Pseudomonadati</taxon>
        <taxon>Pseudomonadota</taxon>
        <taxon>Betaproteobacteria</taxon>
        <taxon>Burkholderiales</taxon>
        <taxon>Alcaligenaceae</taxon>
        <taxon>Orrella</taxon>
    </lineage>
</organism>
<accession>A0A2R4XNS2</accession>
<proteinExistence type="predicted"/>
<evidence type="ECO:0000313" key="3">
    <source>
        <dbReference type="EMBL" id="AWB35453.1"/>
    </source>
</evidence>
<name>A0A2R4XNS2_9BURK</name>
<keyword evidence="4" id="KW-1185">Reference proteome</keyword>
<feature type="chain" id="PRO_5015304140" evidence="2">
    <location>
        <begin position="29"/>
        <end position="81"/>
    </location>
</feature>
<dbReference type="RefSeq" id="WP_108622909.1">
    <property type="nucleotide sequence ID" value="NZ_CP028901.1"/>
</dbReference>
<protein>
    <submittedName>
        <fullName evidence="3">Uncharacterized protein</fullName>
    </submittedName>
</protein>
<feature type="signal peptide" evidence="2">
    <location>
        <begin position="1"/>
        <end position="28"/>
    </location>
</feature>
<evidence type="ECO:0000256" key="2">
    <source>
        <dbReference type="SAM" id="SignalP"/>
    </source>
</evidence>
<gene>
    <name evidence="3" type="ORF">DBV39_18820</name>
</gene>